<accession>A0A0L9T6M3</accession>
<protein>
    <recommendedName>
        <fullName evidence="4">Large ribosomal subunit protein uL5 N-terminal domain-containing protein</fullName>
    </recommendedName>
</protein>
<sequence length="176" mass="19930">MREIKVQKLVLNISVSESGDRLTRAAKVLEQLSGQTLVHAAFACDFSIKDYDKTVALVCCVLQLKTLFGKSRNNLATIFPNRRSWSESRTVNHIIIILIKSEHPEECDFVSLIFALNLESGASNTFDRDLRWLIGWRLRRARMSGGDERFWGSSGSLWIQVEDAETNWSGGRGEKP</sequence>
<comment type="similarity">
    <text evidence="1">Belongs to the universal ribosomal protein uL5 family.</text>
</comment>
<keyword evidence="2" id="KW-0689">Ribosomal protein</keyword>
<dbReference type="GO" id="GO:0006412">
    <property type="term" value="P:translation"/>
    <property type="evidence" value="ECO:0007669"/>
    <property type="project" value="InterPro"/>
</dbReference>
<dbReference type="Gramene" id="KOM25764">
    <property type="protein sequence ID" value="KOM25764"/>
    <property type="gene ID" value="LR48_Vigan187s000400"/>
</dbReference>
<name>A0A0L9T6M3_PHAAN</name>
<dbReference type="SUPFAM" id="SSF55282">
    <property type="entry name" value="RL5-like"/>
    <property type="match status" value="1"/>
</dbReference>
<keyword evidence="3" id="KW-0687">Ribonucleoprotein</keyword>
<feature type="domain" description="Large ribosomal subunit protein uL5 N-terminal" evidence="4">
    <location>
        <begin position="1"/>
        <end position="38"/>
    </location>
</feature>
<evidence type="ECO:0000256" key="1">
    <source>
        <dbReference type="ARBA" id="ARBA00008553"/>
    </source>
</evidence>
<dbReference type="PANTHER" id="PTHR11994">
    <property type="entry name" value="60S RIBOSOMAL PROTEIN L11-RELATED"/>
    <property type="match status" value="1"/>
</dbReference>
<dbReference type="AlphaFoldDB" id="A0A0L9T6M3"/>
<dbReference type="EMBL" id="KQ258287">
    <property type="protein sequence ID" value="KOM25764.1"/>
    <property type="molecule type" value="Genomic_DNA"/>
</dbReference>
<dbReference type="InterPro" id="IPR002132">
    <property type="entry name" value="Ribosomal_uL5"/>
</dbReference>
<dbReference type="InterPro" id="IPR031310">
    <property type="entry name" value="Ribosomal_uL5_N"/>
</dbReference>
<reference evidence="6" key="1">
    <citation type="journal article" date="2015" name="Proc. Natl. Acad. Sci. U.S.A.">
        <title>Genome sequencing of adzuki bean (Vigna angularis) provides insight into high starch and low fat accumulation and domestication.</title>
        <authorList>
            <person name="Yang K."/>
            <person name="Tian Z."/>
            <person name="Chen C."/>
            <person name="Luo L."/>
            <person name="Zhao B."/>
            <person name="Wang Z."/>
            <person name="Yu L."/>
            <person name="Li Y."/>
            <person name="Sun Y."/>
            <person name="Li W."/>
            <person name="Chen Y."/>
            <person name="Li Y."/>
            <person name="Zhang Y."/>
            <person name="Ai D."/>
            <person name="Zhao J."/>
            <person name="Shang C."/>
            <person name="Ma Y."/>
            <person name="Wu B."/>
            <person name="Wang M."/>
            <person name="Gao L."/>
            <person name="Sun D."/>
            <person name="Zhang P."/>
            <person name="Guo F."/>
            <person name="Wang W."/>
            <person name="Li Y."/>
            <person name="Wang J."/>
            <person name="Varshney R.K."/>
            <person name="Wang J."/>
            <person name="Ling H.Q."/>
            <person name="Wan P."/>
        </authorList>
    </citation>
    <scope>NUCLEOTIDE SEQUENCE</scope>
    <source>
        <strain evidence="6">cv. Jingnong 6</strain>
    </source>
</reference>
<evidence type="ECO:0000313" key="5">
    <source>
        <dbReference type="EMBL" id="KOM25764.1"/>
    </source>
</evidence>
<dbReference type="GO" id="GO:0005840">
    <property type="term" value="C:ribosome"/>
    <property type="evidence" value="ECO:0007669"/>
    <property type="project" value="UniProtKB-KW"/>
</dbReference>
<organism evidence="5 6">
    <name type="scientific">Phaseolus angularis</name>
    <name type="common">Azuki bean</name>
    <name type="synonym">Vigna angularis</name>
    <dbReference type="NCBI Taxonomy" id="3914"/>
    <lineage>
        <taxon>Eukaryota</taxon>
        <taxon>Viridiplantae</taxon>
        <taxon>Streptophyta</taxon>
        <taxon>Embryophyta</taxon>
        <taxon>Tracheophyta</taxon>
        <taxon>Spermatophyta</taxon>
        <taxon>Magnoliopsida</taxon>
        <taxon>eudicotyledons</taxon>
        <taxon>Gunneridae</taxon>
        <taxon>Pentapetalae</taxon>
        <taxon>rosids</taxon>
        <taxon>fabids</taxon>
        <taxon>Fabales</taxon>
        <taxon>Fabaceae</taxon>
        <taxon>Papilionoideae</taxon>
        <taxon>50 kb inversion clade</taxon>
        <taxon>NPAAA clade</taxon>
        <taxon>indigoferoid/millettioid clade</taxon>
        <taxon>Phaseoleae</taxon>
        <taxon>Vigna</taxon>
    </lineage>
</organism>
<evidence type="ECO:0000256" key="3">
    <source>
        <dbReference type="ARBA" id="ARBA00023274"/>
    </source>
</evidence>
<evidence type="ECO:0000313" key="6">
    <source>
        <dbReference type="Proteomes" id="UP000053144"/>
    </source>
</evidence>
<evidence type="ECO:0000256" key="2">
    <source>
        <dbReference type="ARBA" id="ARBA00022980"/>
    </source>
</evidence>
<dbReference type="GO" id="GO:1990904">
    <property type="term" value="C:ribonucleoprotein complex"/>
    <property type="evidence" value="ECO:0007669"/>
    <property type="project" value="UniProtKB-KW"/>
</dbReference>
<dbReference type="Pfam" id="PF00281">
    <property type="entry name" value="Ribosomal_L5"/>
    <property type="match status" value="1"/>
</dbReference>
<dbReference type="Proteomes" id="UP000053144">
    <property type="component" value="Unassembled WGS sequence"/>
</dbReference>
<dbReference type="GO" id="GO:0003735">
    <property type="term" value="F:structural constituent of ribosome"/>
    <property type="evidence" value="ECO:0007669"/>
    <property type="project" value="InterPro"/>
</dbReference>
<gene>
    <name evidence="5" type="ORF">LR48_Vigan187s000400</name>
</gene>
<proteinExistence type="inferred from homology"/>
<dbReference type="InterPro" id="IPR022803">
    <property type="entry name" value="Ribosomal_uL5_dom_sf"/>
</dbReference>
<dbReference type="Gene3D" id="3.30.1440.10">
    <property type="match status" value="1"/>
</dbReference>
<evidence type="ECO:0000259" key="4">
    <source>
        <dbReference type="Pfam" id="PF00281"/>
    </source>
</evidence>
<dbReference type="STRING" id="3914.A0A0L9T6M3"/>